<protein>
    <submittedName>
        <fullName evidence="1">Uncharacterized protein</fullName>
    </submittedName>
</protein>
<reference evidence="1 2" key="1">
    <citation type="journal article" date="2012" name="Int. J. Syst. Evol. Microbiol.">
        <title>Vibrio caribbeanicus sp. nov., isolated from the marine sponge Scleritoderma cyanea.</title>
        <authorList>
            <person name="Hoffmann M."/>
            <person name="Monday S.R."/>
            <person name="Allard M.W."/>
            <person name="Strain E.A."/>
            <person name="Whittaker P."/>
            <person name="Naum M."/>
            <person name="McCarthy P.J."/>
            <person name="Lopez J.V."/>
            <person name="Fischer M."/>
            <person name="Brown E.W."/>
        </authorList>
    </citation>
    <scope>NUCLEOTIDE SEQUENCE [LARGE SCALE GENOMIC DNA]</scope>
    <source>
        <strain evidence="1 2">LMG 20546</strain>
    </source>
</reference>
<dbReference type="AlphaFoldDB" id="E8LVE4"/>
<gene>
    <name evidence="1" type="ORF">VIBR0546_14625</name>
</gene>
<evidence type="ECO:0000313" key="2">
    <source>
        <dbReference type="Proteomes" id="UP000004371"/>
    </source>
</evidence>
<dbReference type="STRING" id="945543.VIBR0546_14625"/>
<keyword evidence="2" id="KW-1185">Reference proteome</keyword>
<accession>E8LVE4</accession>
<evidence type="ECO:0000313" key="1">
    <source>
        <dbReference type="EMBL" id="EGA65529.1"/>
    </source>
</evidence>
<proteinExistence type="predicted"/>
<dbReference type="Proteomes" id="UP000004371">
    <property type="component" value="Unassembled WGS sequence"/>
</dbReference>
<sequence length="350" mass="38609">MKIRLEIRTLFFVIINCLTINSAYGMCSKNVNDVSFIANNLSYQSDISDFNRQSRGVPLKIITLTSTRATDRNDGTTFQLFCDSNANRTYFFWAQGNLVGGAGHLLNPIGTFRPADGDWYGYKLNEYVAVGVYANISRFEQYFTISCLLNTNIQRASCPDTNGFRGVHPLGLVIHLYKIKDLPANSSGFAINRSYSVTYGVQPNPDNYPFGVSTGNVAVNIAVSGSVTTPDINVNDSQPVHFGGVVGDEVQKEISIKVTSNNSSTLSSSDYSISVTTPNRRDERRGLIGPIEFSLLSNSNPLRVDGDTSELWWPDLPQNSEVEIPLKLKFDIAGDPGQYNSYITFETSIP</sequence>
<name>E8LVE4_9VIBR</name>
<dbReference type="RefSeq" id="WP_006879814.1">
    <property type="nucleotide sequence ID" value="NZ_AEVS01000071.1"/>
</dbReference>
<dbReference type="EMBL" id="AEVS01000071">
    <property type="protein sequence ID" value="EGA65529.1"/>
    <property type="molecule type" value="Genomic_DNA"/>
</dbReference>
<organism evidence="1 2">
    <name type="scientific">Vibrio brasiliensis LMG 20546</name>
    <dbReference type="NCBI Taxonomy" id="945543"/>
    <lineage>
        <taxon>Bacteria</taxon>
        <taxon>Pseudomonadati</taxon>
        <taxon>Pseudomonadota</taxon>
        <taxon>Gammaproteobacteria</taxon>
        <taxon>Vibrionales</taxon>
        <taxon>Vibrionaceae</taxon>
        <taxon>Vibrio</taxon>
        <taxon>Vibrio oreintalis group</taxon>
    </lineage>
</organism>
<comment type="caution">
    <text evidence="1">The sequence shown here is derived from an EMBL/GenBank/DDBJ whole genome shotgun (WGS) entry which is preliminary data.</text>
</comment>